<evidence type="ECO:0000313" key="2">
    <source>
        <dbReference type="Proteomes" id="UP001240171"/>
    </source>
</evidence>
<dbReference type="InterPro" id="IPR012833">
    <property type="entry name" value="NrdD"/>
</dbReference>
<proteinExistence type="predicted"/>
<keyword evidence="1" id="KW-0560">Oxidoreductase</keyword>
<name>A0ABT9CG90_9BACL</name>
<dbReference type="NCBIfam" id="NF005497">
    <property type="entry name" value="PRK07111.1"/>
    <property type="match status" value="1"/>
</dbReference>
<comment type="caution">
    <text evidence="1">The sequence shown here is derived from an EMBL/GenBank/DDBJ whole genome shotgun (WGS) entry which is preliminary data.</text>
</comment>
<dbReference type="PANTHER" id="PTHR21075:SF0">
    <property type="entry name" value="ANAEROBIC RIBONUCLEOSIDE-TRIPHOSPHATE REDUCTASE"/>
    <property type="match status" value="1"/>
</dbReference>
<organism evidence="1 2">
    <name type="scientific">Paenibacillus lacisoli</name>
    <dbReference type="NCBI Taxonomy" id="3064525"/>
    <lineage>
        <taxon>Bacteria</taxon>
        <taxon>Bacillati</taxon>
        <taxon>Bacillota</taxon>
        <taxon>Bacilli</taxon>
        <taxon>Bacillales</taxon>
        <taxon>Paenibacillaceae</taxon>
        <taxon>Paenibacillus</taxon>
    </lineage>
</organism>
<dbReference type="PANTHER" id="PTHR21075">
    <property type="entry name" value="ANAEROBIC RIBONUCLEOSIDE-TRIPHOSPHATE REDUCTASE"/>
    <property type="match status" value="1"/>
</dbReference>
<accession>A0ABT9CG90</accession>
<reference evidence="1 2" key="1">
    <citation type="submission" date="2023-07" db="EMBL/GenBank/DDBJ databases">
        <title>Paenibacillus sp. JX-17 nov. isolated from soil.</title>
        <authorList>
            <person name="Wan Y."/>
            <person name="Liu B."/>
        </authorList>
    </citation>
    <scope>NUCLEOTIDE SEQUENCE [LARGE SCALE GENOMIC DNA]</scope>
    <source>
        <strain evidence="1 2">JX-17</strain>
    </source>
</reference>
<dbReference type="EC" id="1.17.4.2" evidence="1"/>
<dbReference type="Gene3D" id="3.20.70.20">
    <property type="match status" value="1"/>
</dbReference>
<dbReference type="Pfam" id="PF13597">
    <property type="entry name" value="NRDD"/>
    <property type="match status" value="1"/>
</dbReference>
<dbReference type="EMBL" id="JAUQTB010000013">
    <property type="protein sequence ID" value="MDO7908221.1"/>
    <property type="molecule type" value="Genomic_DNA"/>
</dbReference>
<gene>
    <name evidence="1" type="ORF">Q5741_17600</name>
</gene>
<evidence type="ECO:0000313" key="1">
    <source>
        <dbReference type="EMBL" id="MDO7908221.1"/>
    </source>
</evidence>
<protein>
    <submittedName>
        <fullName evidence="1">Anaerobic ribonucleoside triphosphate reductase</fullName>
        <ecNumber evidence="1">1.17.4.2</ecNumber>
    </submittedName>
</protein>
<dbReference type="NCBIfam" id="TIGR02487">
    <property type="entry name" value="NrdD"/>
    <property type="match status" value="1"/>
</dbReference>
<keyword evidence="2" id="KW-1185">Reference proteome</keyword>
<sequence length="637" mass="71015">MISGIIGSRDRDLLRENANMNGDSFSGKMSKIGSESAKWYAHHAVLPKELSAAIEAGSIYVHDLDQYALGTTNCIFIPFDRLLAKGFNTGNGSVRTPQGIMSAVALVAIIFQSQQNSQYGGVSANKMDWDLAPYVKRSFLKHYRKGQRLFGEVSPELDDQDIGLGSILAEAACPRAYSFAVDETVQETRQAAESLIHNLNTMSSRAGGQIPFTSLNYGLCTSEEGRLVSHSLLEAAVAGLGHGETPIFPQHIFQCKQGVNQQEDDPNYDLFLKAIDCSSRRMYPNFVNVDASFNLPYYREDDPDTIIATMGCRTRTIADRFGRNRQSGKGNLSFNTVNLVKLGIDYGICQGQREQADLEGFYNELQSVLDIAARGLIHRYRIQSAQPAKAFDFMMREGVWEGGEQLEGDEPVASLLKHGTLAIGFIGLAECMVGLFGRHHGGDEDIYREAYRVIEYMRRYCDEMSEIHNLNITLFATPAEGLSGKFTAIDRARYGLIPGVNDREYYTNSFHIPVYHQLPAARKIQLEAPFHKLCNAGAISYIEMDGNARSNPEAFRRIVQYALSQDIGYFSINHPIDRCTGCGYEGIIGSCCPQCGADEEQVHIQRLRRVTGYLTGDYKVRFNNAKQAEVRDRVKHR</sequence>
<dbReference type="GO" id="GO:0008998">
    <property type="term" value="F:ribonucleoside-triphosphate reductase (thioredoxin) activity"/>
    <property type="evidence" value="ECO:0007669"/>
    <property type="project" value="UniProtKB-EC"/>
</dbReference>
<dbReference type="RefSeq" id="WP_305025453.1">
    <property type="nucleotide sequence ID" value="NZ_JAUQTB010000013.1"/>
</dbReference>
<dbReference type="SUPFAM" id="SSF51998">
    <property type="entry name" value="PFL-like glycyl radical enzymes"/>
    <property type="match status" value="1"/>
</dbReference>
<dbReference type="Proteomes" id="UP001240171">
    <property type="component" value="Unassembled WGS sequence"/>
</dbReference>